<dbReference type="EMBL" id="KT246901">
    <property type="protein sequence ID" value="ALL40992.1"/>
    <property type="molecule type" value="mRNA"/>
</dbReference>
<feature type="signal peptide" evidence="1">
    <location>
        <begin position="1"/>
        <end position="24"/>
    </location>
</feature>
<feature type="chain" id="PRO_5006588973" evidence="1">
    <location>
        <begin position="25"/>
        <end position="57"/>
    </location>
</feature>
<protein>
    <submittedName>
        <fullName evidence="2">Uncharacterized protein</fullName>
    </submittedName>
</protein>
<evidence type="ECO:0000313" key="2">
    <source>
        <dbReference type="EMBL" id="ALL40992.1"/>
    </source>
</evidence>
<sequence length="57" mass="6410">MISVLLKALWFVVIAPTAPQHVLALAQLRLILKTYPAIHLEGLNITNFLIPYLKLIC</sequence>
<organism evidence="2">
    <name type="scientific">Phakopsora pachyrhizi</name>
    <name type="common">Asian soybean rust disease fungus</name>
    <dbReference type="NCBI Taxonomy" id="170000"/>
    <lineage>
        <taxon>Eukaryota</taxon>
        <taxon>Fungi</taxon>
        <taxon>Dikarya</taxon>
        <taxon>Basidiomycota</taxon>
        <taxon>Pucciniomycotina</taxon>
        <taxon>Pucciniomycetes</taxon>
        <taxon>Pucciniales</taxon>
        <taxon>Phakopsoraceae</taxon>
        <taxon>Phakopsora</taxon>
    </lineage>
</organism>
<accession>A0A0S1MJD6</accession>
<evidence type="ECO:0000256" key="1">
    <source>
        <dbReference type="SAM" id="SignalP"/>
    </source>
</evidence>
<reference evidence="2" key="1">
    <citation type="submission" date="2015-07" db="EMBL/GenBank/DDBJ databases">
        <title>Elucidating the P. pachyrhizi secretome and potential effectors.</title>
        <authorList>
            <person name="de Carvalho M.C.C.G."/>
            <person name="Nascimento L.C."/>
            <person name="Darben L.M."/>
            <person name="Polizel-Podanosqui A.M."/>
            <person name="Lopes-Caitar V.S."/>
            <person name="Rocha C.S."/>
            <person name="Qi M."/>
            <person name="Carazolle M."/>
            <person name="Kuwahara M.K."/>
            <person name="Pereira G.A.G."/>
            <person name="Abdelnoor R.V."/>
            <person name="Whitham S.A."/>
            <person name="Marcelino-Guimaraes F.C."/>
        </authorList>
    </citation>
    <scope>NUCLEOTIDE SEQUENCE</scope>
</reference>
<keyword evidence="1" id="KW-0732">Signal</keyword>
<proteinExistence type="evidence at transcript level"/>
<dbReference type="AlphaFoldDB" id="A0A0S1MJD6"/>
<name>A0A0S1MJD6_PHAPC</name>